<dbReference type="Pfam" id="PF00194">
    <property type="entry name" value="Carb_anhydrase"/>
    <property type="match status" value="1"/>
</dbReference>
<dbReference type="PANTHER" id="PTHR18952:SF95">
    <property type="entry name" value="CARBONIC ANHYDRASE 4"/>
    <property type="match status" value="1"/>
</dbReference>
<evidence type="ECO:0000256" key="2">
    <source>
        <dbReference type="ARBA" id="ARBA00004609"/>
    </source>
</evidence>
<dbReference type="GO" id="GO:0004089">
    <property type="term" value="F:carbonate dehydratase activity"/>
    <property type="evidence" value="ECO:0007669"/>
    <property type="project" value="UniProtKB-UniRule"/>
</dbReference>
<evidence type="ECO:0000256" key="7">
    <source>
        <dbReference type="ARBA" id="ARBA00022723"/>
    </source>
</evidence>
<dbReference type="PANTHER" id="PTHR18952">
    <property type="entry name" value="CARBONIC ANHYDRASE"/>
    <property type="match status" value="1"/>
</dbReference>
<dbReference type="InterPro" id="IPR001148">
    <property type="entry name" value="CA_dom"/>
</dbReference>
<evidence type="ECO:0000256" key="14">
    <source>
        <dbReference type="ARBA" id="ARBA00023288"/>
    </source>
</evidence>
<organism evidence="19 20">
    <name type="scientific">Silurus meridionalis</name>
    <name type="common">Southern catfish</name>
    <name type="synonym">Silurus soldatovi meridionalis</name>
    <dbReference type="NCBI Taxonomy" id="175797"/>
    <lineage>
        <taxon>Eukaryota</taxon>
        <taxon>Metazoa</taxon>
        <taxon>Chordata</taxon>
        <taxon>Craniata</taxon>
        <taxon>Vertebrata</taxon>
        <taxon>Euteleostomi</taxon>
        <taxon>Actinopterygii</taxon>
        <taxon>Neopterygii</taxon>
        <taxon>Teleostei</taxon>
        <taxon>Ostariophysi</taxon>
        <taxon>Siluriformes</taxon>
        <taxon>Siluridae</taxon>
        <taxon>Silurus</taxon>
    </lineage>
</organism>
<dbReference type="Gene3D" id="3.10.200.10">
    <property type="entry name" value="Alpha carbonic anhydrase"/>
    <property type="match status" value="1"/>
</dbReference>
<dbReference type="GO" id="GO:0005886">
    <property type="term" value="C:plasma membrane"/>
    <property type="evidence" value="ECO:0007669"/>
    <property type="project" value="UniProtKB-SubCell"/>
</dbReference>
<dbReference type="SMART" id="SM01057">
    <property type="entry name" value="Carb_anhydrase"/>
    <property type="match status" value="1"/>
</dbReference>
<comment type="subunit">
    <text evidence="4">Interacts with SLC4A4.</text>
</comment>
<dbReference type="Proteomes" id="UP000606274">
    <property type="component" value="Unassembled WGS sequence"/>
</dbReference>
<dbReference type="InterPro" id="IPR023561">
    <property type="entry name" value="Carbonic_anhydrase_a-class"/>
</dbReference>
<reference evidence="19" key="1">
    <citation type="submission" date="2020-08" db="EMBL/GenBank/DDBJ databases">
        <title>Chromosome-level assembly of Southern catfish (Silurus meridionalis) provides insights into visual adaptation to the nocturnal and benthic lifestyles.</title>
        <authorList>
            <person name="Zhang Y."/>
            <person name="Wang D."/>
            <person name="Peng Z."/>
        </authorList>
    </citation>
    <scope>NUCLEOTIDE SEQUENCE</scope>
    <source>
        <strain evidence="19">SWU-2019-XX</strain>
        <tissue evidence="19">Muscle</tissue>
    </source>
</reference>
<keyword evidence="12" id="KW-0325">Glycoprotein</keyword>
<keyword evidence="10" id="KW-0472">Membrane</keyword>
<dbReference type="PROSITE" id="PS00162">
    <property type="entry name" value="ALPHA_CA_1"/>
    <property type="match status" value="1"/>
</dbReference>
<dbReference type="EMBL" id="JABFDY010000025">
    <property type="protein sequence ID" value="KAF7688642.1"/>
    <property type="molecule type" value="Genomic_DNA"/>
</dbReference>
<dbReference type="InterPro" id="IPR018338">
    <property type="entry name" value="Carbonic_anhydrase_a-class_CS"/>
</dbReference>
<evidence type="ECO:0000256" key="9">
    <source>
        <dbReference type="ARBA" id="ARBA00022833"/>
    </source>
</evidence>
<evidence type="ECO:0000313" key="20">
    <source>
        <dbReference type="Proteomes" id="UP000606274"/>
    </source>
</evidence>
<dbReference type="FunFam" id="3.10.200.10:FF:000003">
    <property type="entry name" value="Carbonic anhydrase 12"/>
    <property type="match status" value="1"/>
</dbReference>
<comment type="caution">
    <text evidence="19">The sequence shown here is derived from an EMBL/GenBank/DDBJ whole genome shotgun (WGS) entry which is preliminary data.</text>
</comment>
<comment type="function">
    <text evidence="17">Reversible hydration of carbon dioxide.</text>
</comment>
<comment type="catalytic activity">
    <reaction evidence="16">
        <text>hydrogencarbonate + H(+) = CO2 + H2O</text>
        <dbReference type="Rhea" id="RHEA:10748"/>
        <dbReference type="ChEBI" id="CHEBI:15377"/>
        <dbReference type="ChEBI" id="CHEBI:15378"/>
        <dbReference type="ChEBI" id="CHEBI:16526"/>
        <dbReference type="ChEBI" id="CHEBI:17544"/>
        <dbReference type="EC" id="4.2.1.1"/>
    </reaction>
    <physiologicalReaction direction="left-to-right" evidence="16">
        <dbReference type="Rhea" id="RHEA:10749"/>
    </physiologicalReaction>
    <physiologicalReaction direction="right-to-left" evidence="16">
        <dbReference type="Rhea" id="RHEA:10750"/>
    </physiologicalReaction>
</comment>
<dbReference type="PROSITE" id="PS51144">
    <property type="entry name" value="ALPHA_CA_2"/>
    <property type="match status" value="1"/>
</dbReference>
<proteinExistence type="inferred from homology"/>
<dbReference type="AlphaFoldDB" id="A0A8T0A9G3"/>
<evidence type="ECO:0000256" key="17">
    <source>
        <dbReference type="RuleBase" id="RU367011"/>
    </source>
</evidence>
<evidence type="ECO:0000256" key="1">
    <source>
        <dbReference type="ARBA" id="ARBA00001947"/>
    </source>
</evidence>
<evidence type="ECO:0000313" key="19">
    <source>
        <dbReference type="EMBL" id="KAF7688642.1"/>
    </source>
</evidence>
<keyword evidence="9 17" id="KW-0862">Zinc</keyword>
<evidence type="ECO:0000256" key="5">
    <source>
        <dbReference type="ARBA" id="ARBA00022475"/>
    </source>
</evidence>
<dbReference type="CDD" id="cd03117">
    <property type="entry name" value="alpha_CA_IV_XV_like"/>
    <property type="match status" value="1"/>
</dbReference>
<feature type="domain" description="Alpha-carbonic anhydrase" evidence="18">
    <location>
        <begin position="21"/>
        <end position="282"/>
    </location>
</feature>
<keyword evidence="7 17" id="KW-0479">Metal-binding</keyword>
<dbReference type="GO" id="GO:0098552">
    <property type="term" value="C:side of membrane"/>
    <property type="evidence" value="ECO:0007669"/>
    <property type="project" value="UniProtKB-KW"/>
</dbReference>
<evidence type="ECO:0000256" key="12">
    <source>
        <dbReference type="ARBA" id="ARBA00023180"/>
    </source>
</evidence>
<keyword evidence="20" id="KW-1185">Reference proteome</keyword>
<keyword evidence="5" id="KW-1003">Cell membrane</keyword>
<dbReference type="InterPro" id="IPR041874">
    <property type="entry name" value="CA4/CA15"/>
</dbReference>
<dbReference type="SUPFAM" id="SSF51069">
    <property type="entry name" value="Carbonic anhydrase"/>
    <property type="match status" value="1"/>
</dbReference>
<accession>A0A8T0A9G3</accession>
<feature type="chain" id="PRO_5035964625" description="Carbonic anhydrase" evidence="17">
    <location>
        <begin position="22"/>
        <end position="307"/>
    </location>
</feature>
<name>A0A8T0A9G3_SILME</name>
<protein>
    <recommendedName>
        <fullName evidence="17">Carbonic anhydrase</fullName>
        <ecNumber evidence="17">4.2.1.1</ecNumber>
    </recommendedName>
</protein>
<comment type="similarity">
    <text evidence="3 17">Belongs to the alpha-carbonic anhydrase family.</text>
</comment>
<comment type="function">
    <text evidence="15">Catalyzes the reversible hydration of carbon dioxide into bicarbonate and protons and thus is essential to maintaining intracellular and extracellular pH. May stimulate the sodium/bicarbonate transporter activity of SLC4A4 that acts in pH homeostasis. It is essential for acid overload removal from the retina and retina epithelium, and acid release in the choriocapillaris in the choroid.</text>
</comment>
<dbReference type="OrthoDB" id="429145at2759"/>
<comment type="subcellular location">
    <subcellularLocation>
        <location evidence="2">Cell membrane</location>
        <topology evidence="2">Lipid-anchor</topology>
        <topology evidence="2">GPI-anchor</topology>
    </subcellularLocation>
</comment>
<evidence type="ECO:0000256" key="8">
    <source>
        <dbReference type="ARBA" id="ARBA00022729"/>
    </source>
</evidence>
<keyword evidence="11" id="KW-1015">Disulfide bond</keyword>
<sequence>MRAHVTRLLLVSVWIVCTGAADWCYQTQVTCDSQCKGPDSWHELNGDCKKNRQSPINIVTRKTILDHKLTPFIFSGYQEAFSSTMKNNGHTVTATVPQSFTVRGGNLESTYKAVQFHFHWGVNGSAGSEHTIDGEQYPMEMHIVHMKEEFDSLKNALMVKHGVAVLGFFYEKSNSANSKYGKLIEALTKLESTDATTMLSGLSLSNLLPSEENMTNYYRYEGSLTTPNCTEGVVWTVFEHPIPLSNEQLVAFTSLKFKDGKPMIKTFRPVQPNHGYPVYRSGCTVILLSYTVLLACACSALGLSRLY</sequence>
<evidence type="ECO:0000256" key="6">
    <source>
        <dbReference type="ARBA" id="ARBA00022622"/>
    </source>
</evidence>
<gene>
    <name evidence="19" type="ORF">HF521_013449</name>
</gene>
<evidence type="ECO:0000256" key="11">
    <source>
        <dbReference type="ARBA" id="ARBA00023157"/>
    </source>
</evidence>
<evidence type="ECO:0000256" key="4">
    <source>
        <dbReference type="ARBA" id="ARBA00011736"/>
    </source>
</evidence>
<evidence type="ECO:0000256" key="3">
    <source>
        <dbReference type="ARBA" id="ARBA00010718"/>
    </source>
</evidence>
<feature type="signal peptide" evidence="17">
    <location>
        <begin position="1"/>
        <end position="21"/>
    </location>
</feature>
<evidence type="ECO:0000256" key="10">
    <source>
        <dbReference type="ARBA" id="ARBA00023136"/>
    </source>
</evidence>
<dbReference type="InterPro" id="IPR036398">
    <property type="entry name" value="CA_dom_sf"/>
</dbReference>
<evidence type="ECO:0000256" key="16">
    <source>
        <dbReference type="ARBA" id="ARBA00049061"/>
    </source>
</evidence>
<comment type="cofactor">
    <cofactor evidence="1 17">
        <name>Zn(2+)</name>
        <dbReference type="ChEBI" id="CHEBI:29105"/>
    </cofactor>
</comment>
<keyword evidence="6" id="KW-0336">GPI-anchor</keyword>
<evidence type="ECO:0000259" key="18">
    <source>
        <dbReference type="PROSITE" id="PS51144"/>
    </source>
</evidence>
<keyword evidence="14" id="KW-0449">Lipoprotein</keyword>
<dbReference type="GO" id="GO:0008270">
    <property type="term" value="F:zinc ion binding"/>
    <property type="evidence" value="ECO:0007669"/>
    <property type="project" value="UniProtKB-UniRule"/>
</dbReference>
<keyword evidence="8 17" id="KW-0732">Signal</keyword>
<evidence type="ECO:0000256" key="15">
    <source>
        <dbReference type="ARBA" id="ARBA00045603"/>
    </source>
</evidence>
<evidence type="ECO:0000256" key="13">
    <source>
        <dbReference type="ARBA" id="ARBA00023239"/>
    </source>
</evidence>
<dbReference type="EC" id="4.2.1.1" evidence="17"/>
<keyword evidence="13 17" id="KW-0456">Lyase</keyword>